<evidence type="ECO:0000256" key="1">
    <source>
        <dbReference type="SAM" id="MobiDB-lite"/>
    </source>
</evidence>
<keyword evidence="3" id="KW-1185">Reference proteome</keyword>
<dbReference type="OrthoDB" id="2746456at2759"/>
<feature type="compositionally biased region" description="Basic and acidic residues" evidence="1">
    <location>
        <begin position="118"/>
        <end position="139"/>
    </location>
</feature>
<reference evidence="2" key="1">
    <citation type="submission" date="2021-02" db="EMBL/GenBank/DDBJ databases">
        <authorList>
            <person name="Nieuwenhuis M."/>
            <person name="Van De Peppel L.J.J."/>
        </authorList>
    </citation>
    <scope>NUCLEOTIDE SEQUENCE</scope>
    <source>
        <strain evidence="2">D49</strain>
    </source>
</reference>
<evidence type="ECO:0000313" key="3">
    <source>
        <dbReference type="Proteomes" id="UP000717328"/>
    </source>
</evidence>
<reference evidence="2" key="2">
    <citation type="submission" date="2021-10" db="EMBL/GenBank/DDBJ databases">
        <title>Phylogenomics reveals ancestral predisposition of the termite-cultivated fungus Termitomyces towards a domesticated lifestyle.</title>
        <authorList>
            <person name="Auxier B."/>
            <person name="Grum-Grzhimaylo A."/>
            <person name="Cardenas M.E."/>
            <person name="Lodge J.D."/>
            <person name="Laessoe T."/>
            <person name="Pedersen O."/>
            <person name="Smith M.E."/>
            <person name="Kuyper T.W."/>
            <person name="Franco-Molano E.A."/>
            <person name="Baroni T.J."/>
            <person name="Aanen D.K."/>
        </authorList>
    </citation>
    <scope>NUCLEOTIDE SEQUENCE</scope>
    <source>
        <strain evidence="2">D49</strain>
    </source>
</reference>
<dbReference type="AlphaFoldDB" id="A0A9P7KI32"/>
<feature type="compositionally biased region" description="Acidic residues" evidence="1">
    <location>
        <begin position="78"/>
        <end position="117"/>
    </location>
</feature>
<feature type="region of interest" description="Disordered" evidence="1">
    <location>
        <begin position="69"/>
        <end position="141"/>
    </location>
</feature>
<name>A0A9P7KI32_9AGAR</name>
<dbReference type="EMBL" id="JABCKI010000276">
    <property type="protein sequence ID" value="KAG5651223.1"/>
    <property type="molecule type" value="Genomic_DNA"/>
</dbReference>
<gene>
    <name evidence="2" type="ORF">H0H81_009435</name>
</gene>
<evidence type="ECO:0000313" key="2">
    <source>
        <dbReference type="EMBL" id="KAG5651223.1"/>
    </source>
</evidence>
<dbReference type="Proteomes" id="UP000717328">
    <property type="component" value="Unassembled WGS sequence"/>
</dbReference>
<accession>A0A9P7KI32</accession>
<feature type="non-terminal residue" evidence="2">
    <location>
        <position position="330"/>
    </location>
</feature>
<protein>
    <submittedName>
        <fullName evidence="2">Uncharacterized protein</fullName>
    </submittedName>
</protein>
<organism evidence="2 3">
    <name type="scientific">Sphagnurus paluster</name>
    <dbReference type="NCBI Taxonomy" id="117069"/>
    <lineage>
        <taxon>Eukaryota</taxon>
        <taxon>Fungi</taxon>
        <taxon>Dikarya</taxon>
        <taxon>Basidiomycota</taxon>
        <taxon>Agaricomycotina</taxon>
        <taxon>Agaricomycetes</taxon>
        <taxon>Agaricomycetidae</taxon>
        <taxon>Agaricales</taxon>
        <taxon>Tricholomatineae</taxon>
        <taxon>Lyophyllaceae</taxon>
        <taxon>Sphagnurus</taxon>
    </lineage>
</organism>
<sequence length="330" mass="37860">PILTLDPLFTVMTVYYVQWPLWPPVCRRLSKHWDTQGDVIVQVRSAHYRTNSLRLPKLSDWFLTKYEQVQEQKGRGEQDEDSDGEDDEDYGTESEAESESDEEMAGEGEEAEAESDDEVRADGRAAEKEQDPQEREEAALPKITLDDLAITEHDFVELLDFLDNPTSERMWSAAVDTLSAEPIPFALESISLARTCGISGILKRVFYELLRGPPSTISDAPDHQLSAADKRALCDAARWASQEWAKQAYFPGDRTKWCCDREVPQLYWQLVHQSGLFAKYHWDPMGELRALCAVPWETYLCDECVGHMRELWECAQREIWDKFDGMLNLA</sequence>
<proteinExistence type="predicted"/>
<comment type="caution">
    <text evidence="2">The sequence shown here is derived from an EMBL/GenBank/DDBJ whole genome shotgun (WGS) entry which is preliminary data.</text>
</comment>